<keyword evidence="2" id="KW-1185">Reference proteome</keyword>
<accession>A0ACC2SFA8</accession>
<gene>
    <name evidence="1" type="ORF">DSO57_1024200</name>
</gene>
<protein>
    <submittedName>
        <fullName evidence="1">Uncharacterized protein</fullName>
    </submittedName>
</protein>
<sequence>MEIEEIFKLFQTAIQETWEPMNISFTPEEFYASALKKFQDSNSLALSIPALVNHQKPEDKLKKKMLINKAETGLPAKNILANTKIKKRRTHEVMLTGYGALRVDRTLEGVPNKVILDGSAYTK</sequence>
<comment type="caution">
    <text evidence="1">The sequence shown here is derived from an EMBL/GenBank/DDBJ whole genome shotgun (WGS) entry which is preliminary data.</text>
</comment>
<proteinExistence type="predicted"/>
<dbReference type="EMBL" id="QTSX02005100">
    <property type="protein sequence ID" value="KAJ9061083.1"/>
    <property type="molecule type" value="Genomic_DNA"/>
</dbReference>
<evidence type="ECO:0000313" key="2">
    <source>
        <dbReference type="Proteomes" id="UP001165960"/>
    </source>
</evidence>
<organism evidence="1 2">
    <name type="scientific">Entomophthora muscae</name>
    <dbReference type="NCBI Taxonomy" id="34485"/>
    <lineage>
        <taxon>Eukaryota</taxon>
        <taxon>Fungi</taxon>
        <taxon>Fungi incertae sedis</taxon>
        <taxon>Zoopagomycota</taxon>
        <taxon>Entomophthoromycotina</taxon>
        <taxon>Entomophthoromycetes</taxon>
        <taxon>Entomophthorales</taxon>
        <taxon>Entomophthoraceae</taxon>
        <taxon>Entomophthora</taxon>
    </lineage>
</organism>
<name>A0ACC2SFA8_9FUNG</name>
<reference evidence="1" key="1">
    <citation type="submission" date="2022-04" db="EMBL/GenBank/DDBJ databases">
        <title>Genome of the entomopathogenic fungus Entomophthora muscae.</title>
        <authorList>
            <person name="Elya C."/>
            <person name="Lovett B.R."/>
            <person name="Lee E."/>
            <person name="Macias A.M."/>
            <person name="Hajek A.E."/>
            <person name="De Bivort B.L."/>
            <person name="Kasson M.T."/>
            <person name="De Fine Licht H.H."/>
            <person name="Stajich J.E."/>
        </authorList>
    </citation>
    <scope>NUCLEOTIDE SEQUENCE</scope>
    <source>
        <strain evidence="1">Berkeley</strain>
    </source>
</reference>
<dbReference type="Proteomes" id="UP001165960">
    <property type="component" value="Unassembled WGS sequence"/>
</dbReference>
<evidence type="ECO:0000313" key="1">
    <source>
        <dbReference type="EMBL" id="KAJ9061083.1"/>
    </source>
</evidence>